<accession>A0A840TU41</accession>
<dbReference type="EMBL" id="JACHGF010000004">
    <property type="protein sequence ID" value="MBB5285187.1"/>
    <property type="molecule type" value="Genomic_DNA"/>
</dbReference>
<dbReference type="GO" id="GO:0005298">
    <property type="term" value="F:proline:sodium symporter activity"/>
    <property type="evidence" value="ECO:0007669"/>
    <property type="project" value="TreeGrafter"/>
</dbReference>
<comment type="catalytic activity">
    <reaction evidence="12">
        <text>L-proline(in) + Na(+)(in) = L-proline(out) + Na(+)(out)</text>
        <dbReference type="Rhea" id="RHEA:28967"/>
        <dbReference type="ChEBI" id="CHEBI:29101"/>
        <dbReference type="ChEBI" id="CHEBI:60039"/>
    </reaction>
</comment>
<dbReference type="Gene3D" id="1.20.1730.10">
    <property type="entry name" value="Sodium/glucose cotransporter"/>
    <property type="match status" value="1"/>
</dbReference>
<dbReference type="GO" id="GO:0005886">
    <property type="term" value="C:plasma membrane"/>
    <property type="evidence" value="ECO:0007669"/>
    <property type="project" value="UniProtKB-SubCell"/>
</dbReference>
<evidence type="ECO:0000256" key="11">
    <source>
        <dbReference type="ARBA" id="ARBA00023201"/>
    </source>
</evidence>
<evidence type="ECO:0000256" key="7">
    <source>
        <dbReference type="ARBA" id="ARBA00022989"/>
    </source>
</evidence>
<feature type="transmembrane region" description="Helical" evidence="14">
    <location>
        <begin position="490"/>
        <end position="511"/>
    </location>
</feature>
<evidence type="ECO:0000256" key="4">
    <source>
        <dbReference type="ARBA" id="ARBA00022475"/>
    </source>
</evidence>
<keyword evidence="3" id="KW-0813">Transport</keyword>
<evidence type="ECO:0000256" key="6">
    <source>
        <dbReference type="ARBA" id="ARBA00022847"/>
    </source>
</evidence>
<dbReference type="PROSITE" id="PS50283">
    <property type="entry name" value="NA_SOLUT_SYMP_3"/>
    <property type="match status" value="1"/>
</dbReference>
<feature type="transmembrane region" description="Helical" evidence="14">
    <location>
        <begin position="436"/>
        <end position="454"/>
    </location>
</feature>
<evidence type="ECO:0000256" key="10">
    <source>
        <dbReference type="ARBA" id="ARBA00023136"/>
    </source>
</evidence>
<evidence type="ECO:0000256" key="12">
    <source>
        <dbReference type="ARBA" id="ARBA00033708"/>
    </source>
</evidence>
<feature type="transmembrane region" description="Helical" evidence="14">
    <location>
        <begin position="306"/>
        <end position="331"/>
    </location>
</feature>
<dbReference type="InterPro" id="IPR038377">
    <property type="entry name" value="Na/Glc_symporter_sf"/>
</dbReference>
<feature type="transmembrane region" description="Helical" evidence="14">
    <location>
        <begin position="581"/>
        <end position="598"/>
    </location>
</feature>
<evidence type="ECO:0000256" key="2">
    <source>
        <dbReference type="ARBA" id="ARBA00006434"/>
    </source>
</evidence>
<comment type="similarity">
    <text evidence="2 13">Belongs to the sodium:solute symporter (SSF) (TC 2.A.21) family.</text>
</comment>
<evidence type="ECO:0000256" key="8">
    <source>
        <dbReference type="ARBA" id="ARBA00023053"/>
    </source>
</evidence>
<keyword evidence="9" id="KW-0406">Ion transport</keyword>
<keyword evidence="7 14" id="KW-1133">Transmembrane helix</keyword>
<evidence type="ECO:0000256" key="5">
    <source>
        <dbReference type="ARBA" id="ARBA00022692"/>
    </source>
</evidence>
<evidence type="ECO:0000313" key="16">
    <source>
        <dbReference type="Proteomes" id="UP000557307"/>
    </source>
</evidence>
<feature type="transmembrane region" description="Helical" evidence="14">
    <location>
        <begin position="45"/>
        <end position="72"/>
    </location>
</feature>
<feature type="transmembrane region" description="Helical" evidence="14">
    <location>
        <begin position="78"/>
        <end position="99"/>
    </location>
</feature>
<dbReference type="CDD" id="cd11477">
    <property type="entry name" value="SLC5sbd_u1"/>
    <property type="match status" value="1"/>
</dbReference>
<reference evidence="15 16" key="1">
    <citation type="submission" date="2020-08" db="EMBL/GenBank/DDBJ databases">
        <title>Genomic Encyclopedia of Type Strains, Phase IV (KMG-IV): sequencing the most valuable type-strain genomes for metagenomic binning, comparative biology and taxonomic classification.</title>
        <authorList>
            <person name="Goeker M."/>
        </authorList>
    </citation>
    <scope>NUCLEOTIDE SEQUENCE [LARGE SCALE GENOMIC DNA]</scope>
    <source>
        <strain evidence="15 16">DSM 105074</strain>
    </source>
</reference>
<feature type="transmembrane region" description="Helical" evidence="14">
    <location>
        <begin position="263"/>
        <end position="285"/>
    </location>
</feature>
<feature type="transmembrane region" description="Helical" evidence="14">
    <location>
        <begin position="176"/>
        <end position="198"/>
    </location>
</feature>
<name>A0A840TU41_9BACT</name>
<organism evidence="15 16">
    <name type="scientific">Rhabdobacter roseus</name>
    <dbReference type="NCBI Taxonomy" id="1655419"/>
    <lineage>
        <taxon>Bacteria</taxon>
        <taxon>Pseudomonadati</taxon>
        <taxon>Bacteroidota</taxon>
        <taxon>Cytophagia</taxon>
        <taxon>Cytophagales</taxon>
        <taxon>Cytophagaceae</taxon>
        <taxon>Rhabdobacter</taxon>
    </lineage>
</organism>
<evidence type="ECO:0000256" key="13">
    <source>
        <dbReference type="RuleBase" id="RU362091"/>
    </source>
</evidence>
<keyword evidence="6" id="KW-0769">Symport</keyword>
<proteinExistence type="inferred from homology"/>
<dbReference type="InterPro" id="IPR050277">
    <property type="entry name" value="Sodium:Solute_Symporter"/>
</dbReference>
<keyword evidence="16" id="KW-1185">Reference proteome</keyword>
<evidence type="ECO:0000256" key="9">
    <source>
        <dbReference type="ARBA" id="ARBA00023065"/>
    </source>
</evidence>
<evidence type="ECO:0000313" key="15">
    <source>
        <dbReference type="EMBL" id="MBB5285187.1"/>
    </source>
</evidence>
<feature type="transmembrane region" description="Helical" evidence="14">
    <location>
        <begin position="466"/>
        <end position="484"/>
    </location>
</feature>
<keyword evidence="10 14" id="KW-0472">Membrane</keyword>
<dbReference type="InterPro" id="IPR001734">
    <property type="entry name" value="Na/solute_symporter"/>
</dbReference>
<dbReference type="AlphaFoldDB" id="A0A840TU41"/>
<feature type="transmembrane region" description="Helical" evidence="14">
    <location>
        <begin position="361"/>
        <end position="390"/>
    </location>
</feature>
<keyword evidence="8" id="KW-0915">Sodium</keyword>
<comment type="caution">
    <text evidence="15">The sequence shown here is derived from an EMBL/GenBank/DDBJ whole genome shotgun (WGS) entry which is preliminary data.</text>
</comment>
<dbReference type="GO" id="GO:0015824">
    <property type="term" value="P:proline transport"/>
    <property type="evidence" value="ECO:0007669"/>
    <property type="project" value="TreeGrafter"/>
</dbReference>
<feature type="transmembrane region" description="Helical" evidence="14">
    <location>
        <begin position="120"/>
        <end position="145"/>
    </location>
</feature>
<dbReference type="Proteomes" id="UP000557307">
    <property type="component" value="Unassembled WGS sequence"/>
</dbReference>
<keyword evidence="4" id="KW-1003">Cell membrane</keyword>
<feature type="transmembrane region" description="Helical" evidence="14">
    <location>
        <begin position="205"/>
        <end position="225"/>
    </location>
</feature>
<evidence type="ECO:0000256" key="3">
    <source>
        <dbReference type="ARBA" id="ARBA00022448"/>
    </source>
</evidence>
<comment type="subcellular location">
    <subcellularLocation>
        <location evidence="1">Cell membrane</location>
        <topology evidence="1">Multi-pass membrane protein</topology>
    </subcellularLocation>
</comment>
<protein>
    <submittedName>
        <fullName evidence="15">Na+/proline symporter</fullName>
    </submittedName>
</protein>
<gene>
    <name evidence="15" type="ORF">HNQ92_003335</name>
</gene>
<evidence type="ECO:0000256" key="14">
    <source>
        <dbReference type="SAM" id="Phobius"/>
    </source>
</evidence>
<sequence length="609" mass="67617">MSLSSLDILIILLYLLTLPVIGLVMRRRARTDQKAYMLGGNNLPWYMLGLSNASGMFDISGTLWMVTLAFVYGMKSIWIPWLWPSFNQVFMMMYLAGWLRRSNVTTGAEWMITRFGKDRGATLSHTIVVVFALLSCLGFMAYGFIGLGKFAEIFIPWRVVGPYLPFEVPAPYVPHFYGLVFTLFAVFYSVLGGMASIVWADVLQYLIMTIAAVAIAVIAIGNLSGQVLRVPDGWMNPFFGSRLGLDWTGIIDEVNEKIRDDGFSTFGIFFSLMVAKGLLASLAGPTPNYDMQKILSTRSPCEAAKMSGLVSLVLLPTRYLMIMGFVVLALLNYEQLDLQTASGAIDFEKILPSAIQQFAPVGIMGLLLAGLLSAFMGTFAGTLNAAQAYVVNDIYVKYLQPGASNQRISRINYLVGVIIVAISIVIGFYTQSVNSILQWIVSALYGGYIAANVLKWHWWRFNGSGFFGGMLAGILSAMVLPTVFPGTVELYFFPLLFVISLAGSIGGTYLAPPTEESYLKRFYQQVRPWGFWKPIQEKVAAENPGFVPNRDFKRDMFNVAVGIAWQLGLTTFPMYLVLKEWTYLGASLLVILGTSLILKKTWYDRLEGT</sequence>
<evidence type="ECO:0000256" key="1">
    <source>
        <dbReference type="ARBA" id="ARBA00004651"/>
    </source>
</evidence>
<keyword evidence="11" id="KW-0739">Sodium transport</keyword>
<feature type="transmembrane region" description="Helical" evidence="14">
    <location>
        <begin position="6"/>
        <end position="25"/>
    </location>
</feature>
<dbReference type="PANTHER" id="PTHR48086">
    <property type="entry name" value="SODIUM/PROLINE SYMPORTER-RELATED"/>
    <property type="match status" value="1"/>
</dbReference>
<feature type="transmembrane region" description="Helical" evidence="14">
    <location>
        <begin position="411"/>
        <end position="430"/>
    </location>
</feature>
<dbReference type="GO" id="GO:0015193">
    <property type="term" value="F:L-proline transmembrane transporter activity"/>
    <property type="evidence" value="ECO:0007669"/>
    <property type="project" value="TreeGrafter"/>
</dbReference>
<feature type="transmembrane region" description="Helical" evidence="14">
    <location>
        <begin position="556"/>
        <end position="575"/>
    </location>
</feature>
<dbReference type="PANTHER" id="PTHR48086:SF3">
    <property type="entry name" value="SODIUM_PROLINE SYMPORTER"/>
    <property type="match status" value="1"/>
</dbReference>
<keyword evidence="5 14" id="KW-0812">Transmembrane</keyword>
<dbReference type="Pfam" id="PF00474">
    <property type="entry name" value="SSF"/>
    <property type="match status" value="2"/>
</dbReference>
<dbReference type="RefSeq" id="WP_184175115.1">
    <property type="nucleotide sequence ID" value="NZ_JACHGF010000004.1"/>
</dbReference>